<dbReference type="InterPro" id="IPR016187">
    <property type="entry name" value="CTDL_fold"/>
</dbReference>
<dbReference type="EMBL" id="JAUCMV010000003">
    <property type="protein sequence ID" value="KAK0409352.1"/>
    <property type="molecule type" value="Genomic_DNA"/>
</dbReference>
<dbReference type="InterPro" id="IPR016186">
    <property type="entry name" value="C-type_lectin-like/link_sf"/>
</dbReference>
<proteinExistence type="predicted"/>
<reference evidence="5" key="1">
    <citation type="submission" date="2023-06" db="EMBL/GenBank/DDBJ databases">
        <title>Genomic analysis of the entomopathogenic nematode Steinernema hermaphroditum.</title>
        <authorList>
            <person name="Schwarz E.M."/>
            <person name="Heppert J.K."/>
            <person name="Baniya A."/>
            <person name="Schwartz H.T."/>
            <person name="Tan C.-H."/>
            <person name="Antoshechkin I."/>
            <person name="Sternberg P.W."/>
            <person name="Goodrich-Blair H."/>
            <person name="Dillman A.R."/>
        </authorList>
    </citation>
    <scope>NUCLEOTIDE SEQUENCE</scope>
    <source>
        <strain evidence="5">PS9179</strain>
        <tissue evidence="5">Whole animal</tissue>
    </source>
</reference>
<organism evidence="5 6">
    <name type="scientific">Steinernema hermaphroditum</name>
    <dbReference type="NCBI Taxonomy" id="289476"/>
    <lineage>
        <taxon>Eukaryota</taxon>
        <taxon>Metazoa</taxon>
        <taxon>Ecdysozoa</taxon>
        <taxon>Nematoda</taxon>
        <taxon>Chromadorea</taxon>
        <taxon>Rhabditida</taxon>
        <taxon>Tylenchina</taxon>
        <taxon>Panagrolaimomorpha</taxon>
        <taxon>Strongyloidoidea</taxon>
        <taxon>Steinernematidae</taxon>
        <taxon>Steinernema</taxon>
    </lineage>
</organism>
<dbReference type="Pfam" id="PF00059">
    <property type="entry name" value="Lectin_C"/>
    <property type="match status" value="3"/>
</dbReference>
<keyword evidence="3" id="KW-0732">Signal</keyword>
<feature type="domain" description="C-type lectin" evidence="4">
    <location>
        <begin position="224"/>
        <end position="350"/>
    </location>
</feature>
<dbReference type="SMART" id="SM00034">
    <property type="entry name" value="CLECT"/>
    <property type="match status" value="3"/>
</dbReference>
<evidence type="ECO:0000256" key="1">
    <source>
        <dbReference type="SAM" id="MobiDB-lite"/>
    </source>
</evidence>
<dbReference type="PROSITE" id="PS50041">
    <property type="entry name" value="C_TYPE_LECTIN_2"/>
    <property type="match status" value="3"/>
</dbReference>
<feature type="domain" description="C-type lectin" evidence="4">
    <location>
        <begin position="409"/>
        <end position="510"/>
    </location>
</feature>
<name>A0AA39LTR9_9BILA</name>
<keyword evidence="2" id="KW-1133">Transmembrane helix</keyword>
<feature type="chain" id="PRO_5041410208" description="C-type lectin domain-containing protein" evidence="3">
    <location>
        <begin position="19"/>
        <end position="514"/>
    </location>
</feature>
<dbReference type="Gene3D" id="3.10.100.10">
    <property type="entry name" value="Mannose-Binding Protein A, subunit A"/>
    <property type="match status" value="3"/>
</dbReference>
<dbReference type="InterPro" id="IPR001304">
    <property type="entry name" value="C-type_lectin-like"/>
</dbReference>
<comment type="caution">
    <text evidence="5">The sequence shown here is derived from an EMBL/GenBank/DDBJ whole genome shotgun (WGS) entry which is preliminary data.</text>
</comment>
<accession>A0AA39LTR9</accession>
<feature type="region of interest" description="Disordered" evidence="1">
    <location>
        <begin position="158"/>
        <end position="218"/>
    </location>
</feature>
<dbReference type="PANTHER" id="PTHR22803">
    <property type="entry name" value="MANNOSE, PHOSPHOLIPASE, LECTIN RECEPTOR RELATED"/>
    <property type="match status" value="1"/>
</dbReference>
<evidence type="ECO:0000256" key="2">
    <source>
        <dbReference type="SAM" id="Phobius"/>
    </source>
</evidence>
<keyword evidence="2" id="KW-0812">Transmembrane</keyword>
<dbReference type="SUPFAM" id="SSF56436">
    <property type="entry name" value="C-type lectin-like"/>
    <property type="match status" value="3"/>
</dbReference>
<evidence type="ECO:0000313" key="6">
    <source>
        <dbReference type="Proteomes" id="UP001175271"/>
    </source>
</evidence>
<evidence type="ECO:0000259" key="4">
    <source>
        <dbReference type="PROSITE" id="PS50041"/>
    </source>
</evidence>
<feature type="transmembrane region" description="Helical" evidence="2">
    <location>
        <begin position="355"/>
        <end position="383"/>
    </location>
</feature>
<feature type="compositionally biased region" description="Low complexity" evidence="1">
    <location>
        <begin position="168"/>
        <end position="217"/>
    </location>
</feature>
<keyword evidence="6" id="KW-1185">Reference proteome</keyword>
<feature type="domain" description="C-type lectin" evidence="4">
    <location>
        <begin position="35"/>
        <end position="152"/>
    </location>
</feature>
<evidence type="ECO:0000313" key="5">
    <source>
        <dbReference type="EMBL" id="KAK0409352.1"/>
    </source>
</evidence>
<gene>
    <name evidence="5" type="ORF">QR680_004488</name>
</gene>
<dbReference type="InterPro" id="IPR050111">
    <property type="entry name" value="C-type_lectin/snaclec_domain"/>
</dbReference>
<evidence type="ECO:0000256" key="3">
    <source>
        <dbReference type="SAM" id="SignalP"/>
    </source>
</evidence>
<feature type="signal peptide" evidence="3">
    <location>
        <begin position="1"/>
        <end position="18"/>
    </location>
</feature>
<dbReference type="CDD" id="cd00037">
    <property type="entry name" value="CLECT"/>
    <property type="match status" value="3"/>
</dbReference>
<dbReference type="Proteomes" id="UP001175271">
    <property type="component" value="Unassembled WGS sequence"/>
</dbReference>
<sequence>MLLTSLLPILLILGGIGAEEPIERVCPPGVVTSADRSKCFFIVPVPLSFEDAQKTCANLNLRLASIETEADNDHLSETVFDRFRDLKMQNGDFWLGGTLLSSSWKWMDGSALTFSNWADGQPSGSGNCLYVNSTSGLWFAGNCGEKSSYVCESDVVVTPAPTCPPPSETSTTTTTTSTETSPSSSTKSSPASEPSLSPSTSTSSTSAATPTSTLPTPVHGWNPFGNHMYYLNSEQKNWNDARSWCSSQGAELVSIHSKQENDFLFSLSGGWTWIGGFSPADNNTFIWSDGSVWNYTNWTGDDDDDDGDYGDYGDEGDGDDNLPGYGCILFTSTKTWTSAMCESIDRFVCKKNLNSFYLCFINFLLLFDILFLYNLILILHLFFPFYDLLPAHLLHNPQPRNLLGSHRHKNWTDARSWCVSEGADLVSIHSKKENKFVSKMWKHQGDTWIGGHSPTADTTYVWSDGSDWDFNDWTFGEPSNTNGGDKCVSSHMKKKWTTNQCDNLYPFICEKSAQ</sequence>
<dbReference type="AlphaFoldDB" id="A0AA39LTR9"/>
<protein>
    <recommendedName>
        <fullName evidence="4">C-type lectin domain-containing protein</fullName>
    </recommendedName>
</protein>
<keyword evidence="2" id="KW-0472">Membrane</keyword>